<evidence type="ECO:0000256" key="2">
    <source>
        <dbReference type="ARBA" id="ARBA00022448"/>
    </source>
</evidence>
<evidence type="ECO:0000256" key="7">
    <source>
        <dbReference type="ARBA" id="ARBA00023286"/>
    </source>
</evidence>
<feature type="region of interest" description="Disordered" evidence="9">
    <location>
        <begin position="150"/>
        <end position="177"/>
    </location>
</feature>
<accession>A0A812USX7</accession>
<dbReference type="OrthoDB" id="417078at2759"/>
<feature type="region of interest" description="Disordered" evidence="9">
    <location>
        <begin position="588"/>
        <end position="614"/>
    </location>
</feature>
<dbReference type="InterPro" id="IPR000595">
    <property type="entry name" value="cNMP-bd_dom"/>
</dbReference>
<organism evidence="11 12">
    <name type="scientific">Symbiodinium natans</name>
    <dbReference type="NCBI Taxonomy" id="878477"/>
    <lineage>
        <taxon>Eukaryota</taxon>
        <taxon>Sar</taxon>
        <taxon>Alveolata</taxon>
        <taxon>Dinophyceae</taxon>
        <taxon>Suessiales</taxon>
        <taxon>Symbiodiniaceae</taxon>
        <taxon>Symbiodinium</taxon>
    </lineage>
</organism>
<dbReference type="PROSITE" id="PS00888">
    <property type="entry name" value="CNMP_BINDING_1"/>
    <property type="match status" value="1"/>
</dbReference>
<feature type="compositionally biased region" description="Basic and acidic residues" evidence="9">
    <location>
        <begin position="323"/>
        <end position="341"/>
    </location>
</feature>
<dbReference type="PROSITE" id="PS50042">
    <property type="entry name" value="CNMP_BINDING_3"/>
    <property type="match status" value="1"/>
</dbReference>
<keyword evidence="7" id="KW-1071">Ligand-gated ion channel</keyword>
<protein>
    <submittedName>
        <fullName evidence="11">HCN4 protein</fullName>
    </submittedName>
</protein>
<reference evidence="11" key="1">
    <citation type="submission" date="2021-02" db="EMBL/GenBank/DDBJ databases">
        <authorList>
            <person name="Dougan E. K."/>
            <person name="Rhodes N."/>
            <person name="Thang M."/>
            <person name="Chan C."/>
        </authorList>
    </citation>
    <scope>NUCLEOTIDE SEQUENCE</scope>
</reference>
<gene>
    <name evidence="11" type="primary">HCN4</name>
    <name evidence="11" type="ORF">SNAT2548_LOCUS32888</name>
</gene>
<feature type="compositionally biased region" description="Basic and acidic residues" evidence="9">
    <location>
        <begin position="150"/>
        <end position="170"/>
    </location>
</feature>
<dbReference type="PANTHER" id="PTHR45638:SF11">
    <property type="entry name" value="CYCLIC NUCLEOTIDE-GATED CATION CHANNEL SUBUNIT A"/>
    <property type="match status" value="1"/>
</dbReference>
<evidence type="ECO:0000313" key="11">
    <source>
        <dbReference type="EMBL" id="CAE7576559.1"/>
    </source>
</evidence>
<dbReference type="GO" id="GO:0016020">
    <property type="term" value="C:membrane"/>
    <property type="evidence" value="ECO:0007669"/>
    <property type="project" value="UniProtKB-SubCell"/>
</dbReference>
<dbReference type="InterPro" id="IPR018488">
    <property type="entry name" value="cNMP-bd_CS"/>
</dbReference>
<dbReference type="InterPro" id="IPR018490">
    <property type="entry name" value="cNMP-bd_dom_sf"/>
</dbReference>
<keyword evidence="4" id="KW-1133">Transmembrane helix</keyword>
<dbReference type="Pfam" id="PF00027">
    <property type="entry name" value="cNMP_binding"/>
    <property type="match status" value="1"/>
</dbReference>
<evidence type="ECO:0000313" key="12">
    <source>
        <dbReference type="Proteomes" id="UP000604046"/>
    </source>
</evidence>
<evidence type="ECO:0000256" key="4">
    <source>
        <dbReference type="ARBA" id="ARBA00022989"/>
    </source>
</evidence>
<evidence type="ECO:0000256" key="1">
    <source>
        <dbReference type="ARBA" id="ARBA00004141"/>
    </source>
</evidence>
<sequence>MPALRHRRTSLELKKTKSALKAKCMLARSEFFSNSSEKFLQELSTMLEVHLFLPEQEIIRAGEDGDRMYFLNWGSVEVLLADKVIGVLGSGEVFGEMALFGNGKRTCTVRAIDTSDCRSVNQHSFQRLLTAFPKERQRFEKLVEDRMQETGKVKQDIKRERDERERDERTSVASGSSRLRSITLRSVSVIAKMGVKGLHPKSASVDGPVGLSTAEPARRPRRTRPATDGEVWEYSGSRLSTDSAIGVGSEASATDGEVWEDSGSRLSTDSAVGVGLEACEQSTAEPARRPRRTRPATDGEVWEYSGSRLSTDSAAGVGMEACEQSRHTRPATDGEVREDPGSRQPIHSIPVVLLETCESVGAQSTADEGASMISLSRRSSAGTGFSGDIICETSEGMDKRSPGSCVPEDEAGRACLAVPETAATAPEALRGPRGPRRIPNLPSECLPKSAPASSPHRRRCSLAAPFRSPKRHIQARQRRCKSLDGSLASLESPSPKAPSSKGSGIGDMHTEKQEEGGEAGAISALPVALPQVEEERGNSSAIAPAAVSPSFNEALDRLGALPPIRLLYTGRMDLHPCFGPVSCEHYEPEGSDSLSSEASEVSEAREAREASMRQAEHSKAQSCFDMYMDAGKFRLGQAAACPHGNRSRTGFWWLDKGNVKA</sequence>
<keyword evidence="3" id="KW-0812">Transmembrane</keyword>
<evidence type="ECO:0000256" key="6">
    <source>
        <dbReference type="ARBA" id="ARBA00023136"/>
    </source>
</evidence>
<keyword evidence="12" id="KW-1185">Reference proteome</keyword>
<dbReference type="InterPro" id="IPR050866">
    <property type="entry name" value="CNG_cation_channel"/>
</dbReference>
<keyword evidence="6" id="KW-0472">Membrane</keyword>
<evidence type="ECO:0000256" key="9">
    <source>
        <dbReference type="SAM" id="MobiDB-lite"/>
    </source>
</evidence>
<evidence type="ECO:0000256" key="3">
    <source>
        <dbReference type="ARBA" id="ARBA00022692"/>
    </source>
</evidence>
<feature type="compositionally biased region" description="Basic and acidic residues" evidence="9">
    <location>
        <begin position="602"/>
        <end position="614"/>
    </location>
</feature>
<feature type="compositionally biased region" description="Low complexity" evidence="9">
    <location>
        <begin position="486"/>
        <end position="502"/>
    </location>
</feature>
<dbReference type="GO" id="GO:0005221">
    <property type="term" value="F:intracellularly cyclic nucleotide-activated monoatomic cation channel activity"/>
    <property type="evidence" value="ECO:0007669"/>
    <property type="project" value="InterPro"/>
</dbReference>
<feature type="compositionally biased region" description="Basic residues" evidence="9">
    <location>
        <begin position="468"/>
        <end position="480"/>
    </location>
</feature>
<feature type="region of interest" description="Disordered" evidence="9">
    <location>
        <begin position="280"/>
        <end position="344"/>
    </location>
</feature>
<proteinExistence type="predicted"/>
<dbReference type="GO" id="GO:0044877">
    <property type="term" value="F:protein-containing complex binding"/>
    <property type="evidence" value="ECO:0007669"/>
    <property type="project" value="TreeGrafter"/>
</dbReference>
<dbReference type="EMBL" id="CAJNDS010002732">
    <property type="protein sequence ID" value="CAE7576559.1"/>
    <property type="molecule type" value="Genomic_DNA"/>
</dbReference>
<dbReference type="PANTHER" id="PTHR45638">
    <property type="entry name" value="CYCLIC NUCLEOTIDE-GATED CATION CHANNEL SUBUNIT A"/>
    <property type="match status" value="1"/>
</dbReference>
<feature type="domain" description="Cyclic nucleotide-binding" evidence="10">
    <location>
        <begin position="31"/>
        <end position="146"/>
    </location>
</feature>
<evidence type="ECO:0000256" key="8">
    <source>
        <dbReference type="ARBA" id="ARBA00023303"/>
    </source>
</evidence>
<evidence type="ECO:0000259" key="10">
    <source>
        <dbReference type="PROSITE" id="PS50042"/>
    </source>
</evidence>
<comment type="subcellular location">
    <subcellularLocation>
        <location evidence="1">Membrane</location>
        <topology evidence="1">Multi-pass membrane protein</topology>
    </subcellularLocation>
</comment>
<name>A0A812USX7_9DINO</name>
<dbReference type="AlphaFoldDB" id="A0A812USX7"/>
<keyword evidence="2" id="KW-0813">Transport</keyword>
<feature type="region of interest" description="Disordered" evidence="9">
    <location>
        <begin position="425"/>
        <end position="517"/>
    </location>
</feature>
<keyword evidence="5" id="KW-0406">Ion transport</keyword>
<dbReference type="SMART" id="SM00100">
    <property type="entry name" value="cNMP"/>
    <property type="match status" value="1"/>
</dbReference>
<dbReference type="CDD" id="cd00038">
    <property type="entry name" value="CAP_ED"/>
    <property type="match status" value="1"/>
</dbReference>
<keyword evidence="8" id="KW-0407">Ion channel</keyword>
<comment type="caution">
    <text evidence="11">The sequence shown here is derived from an EMBL/GenBank/DDBJ whole genome shotgun (WGS) entry which is preliminary data.</text>
</comment>
<dbReference type="Gene3D" id="2.60.120.10">
    <property type="entry name" value="Jelly Rolls"/>
    <property type="match status" value="1"/>
</dbReference>
<dbReference type="SUPFAM" id="SSF51206">
    <property type="entry name" value="cAMP-binding domain-like"/>
    <property type="match status" value="1"/>
</dbReference>
<feature type="region of interest" description="Disordered" evidence="9">
    <location>
        <begin position="199"/>
        <end position="235"/>
    </location>
</feature>
<dbReference type="InterPro" id="IPR014710">
    <property type="entry name" value="RmlC-like_jellyroll"/>
</dbReference>
<dbReference type="Proteomes" id="UP000604046">
    <property type="component" value="Unassembled WGS sequence"/>
</dbReference>
<feature type="compositionally biased region" description="Low complexity" evidence="9">
    <location>
        <begin position="591"/>
        <end position="601"/>
    </location>
</feature>
<evidence type="ECO:0000256" key="5">
    <source>
        <dbReference type="ARBA" id="ARBA00023065"/>
    </source>
</evidence>